<dbReference type="InterPro" id="IPR041569">
    <property type="entry name" value="AAA_lid_3"/>
</dbReference>
<keyword evidence="2" id="KW-0067">ATP-binding</keyword>
<dbReference type="Proteomes" id="UP001652600">
    <property type="component" value="Chromosome 10"/>
</dbReference>
<evidence type="ECO:0000256" key="2">
    <source>
        <dbReference type="ARBA" id="ARBA00022840"/>
    </source>
</evidence>
<keyword evidence="1" id="KW-0547">Nucleotide-binding</keyword>
<dbReference type="RefSeq" id="XP_050946893.1">
    <property type="nucleotide sequence ID" value="XM_051090936.1"/>
</dbReference>
<dbReference type="Pfam" id="PF17862">
    <property type="entry name" value="AAA_lid_3"/>
    <property type="match status" value="1"/>
</dbReference>
<keyword evidence="4" id="KW-1185">Reference proteome</keyword>
<dbReference type="GO" id="GO:0000502">
    <property type="term" value="C:proteasome complex"/>
    <property type="evidence" value="ECO:0007669"/>
    <property type="project" value="UniProtKB-KW"/>
</dbReference>
<accession>A0ABM3LA49</accession>
<dbReference type="InterPro" id="IPR027417">
    <property type="entry name" value="P-loop_NTPase"/>
</dbReference>
<dbReference type="PANTHER" id="PTHR23073">
    <property type="entry name" value="26S PROTEASOME REGULATORY SUBUNIT"/>
    <property type="match status" value="1"/>
</dbReference>
<dbReference type="GeneID" id="127151365"/>
<gene>
    <name evidence="5" type="primary">LOC127151365</name>
</gene>
<organism evidence="4 5">
    <name type="scientific">Cucumis melo</name>
    <name type="common">Muskmelon</name>
    <dbReference type="NCBI Taxonomy" id="3656"/>
    <lineage>
        <taxon>Eukaryota</taxon>
        <taxon>Viridiplantae</taxon>
        <taxon>Streptophyta</taxon>
        <taxon>Embryophyta</taxon>
        <taxon>Tracheophyta</taxon>
        <taxon>Spermatophyta</taxon>
        <taxon>Magnoliopsida</taxon>
        <taxon>eudicotyledons</taxon>
        <taxon>Gunneridae</taxon>
        <taxon>Pentapetalae</taxon>
        <taxon>rosids</taxon>
        <taxon>fabids</taxon>
        <taxon>Cucurbitales</taxon>
        <taxon>Cucurbitaceae</taxon>
        <taxon>Benincaseae</taxon>
        <taxon>Cucumis</taxon>
    </lineage>
</organism>
<dbReference type="SUPFAM" id="SSF52540">
    <property type="entry name" value="P-loop containing nucleoside triphosphate hydrolases"/>
    <property type="match status" value="1"/>
</dbReference>
<reference evidence="5" key="1">
    <citation type="submission" date="2025-08" db="UniProtKB">
        <authorList>
            <consortium name="RefSeq"/>
        </authorList>
    </citation>
    <scope>IDENTIFICATION</scope>
    <source>
        <tissue evidence="5">Stem</tissue>
    </source>
</reference>
<dbReference type="Gene3D" id="1.10.8.60">
    <property type="match status" value="1"/>
</dbReference>
<feature type="domain" description="AAA ATPase AAA+ lid" evidence="3">
    <location>
        <begin position="123"/>
        <end position="165"/>
    </location>
</feature>
<keyword evidence="5" id="KW-0647">Proteasome</keyword>
<evidence type="ECO:0000256" key="1">
    <source>
        <dbReference type="ARBA" id="ARBA00022741"/>
    </source>
</evidence>
<proteinExistence type="predicted"/>
<name>A0ABM3LA49_CUCME</name>
<dbReference type="InterPro" id="IPR050221">
    <property type="entry name" value="26S_Proteasome_ATPase"/>
</dbReference>
<evidence type="ECO:0000259" key="3">
    <source>
        <dbReference type="Pfam" id="PF17862"/>
    </source>
</evidence>
<evidence type="ECO:0000313" key="4">
    <source>
        <dbReference type="Proteomes" id="UP001652600"/>
    </source>
</evidence>
<protein>
    <submittedName>
        <fullName evidence="5">26S proteasome regulatory subunit 7 homolog</fullName>
    </submittedName>
</protein>
<evidence type="ECO:0000313" key="5">
    <source>
        <dbReference type="RefSeq" id="XP_050946893.1"/>
    </source>
</evidence>
<sequence>MDVYDQGSFINLIAKHRKWLFDLATLADSFLAYLDELSNENKFQVSKGFLLLRVNEVITMLVFIYHGSIKEIHRRINEILELFVIRKSYMTIIAFGSTALDIYESHFDILKIHSRKMNPMRGIDLKGIAEKMNGASGAEVKAICTEVGMFALRERRVQVTEEDFEMAIAKVMKKDK</sequence>